<evidence type="ECO:0000256" key="8">
    <source>
        <dbReference type="ARBA" id="ARBA00049244"/>
    </source>
</evidence>
<evidence type="ECO:0000256" key="7">
    <source>
        <dbReference type="ARBA" id="ARBA00022932"/>
    </source>
</evidence>
<dbReference type="Proteomes" id="UP000229056">
    <property type="component" value="Unassembled WGS sequence"/>
</dbReference>
<dbReference type="Gene3D" id="1.10.10.1600">
    <property type="entry name" value="Bacterial DNA polymerase III alpha subunit, thumb domain"/>
    <property type="match status" value="1"/>
</dbReference>
<dbReference type="InterPro" id="IPR004013">
    <property type="entry name" value="PHP_dom"/>
</dbReference>
<evidence type="ECO:0000259" key="9">
    <source>
        <dbReference type="SMART" id="SM00481"/>
    </source>
</evidence>
<dbReference type="InterPro" id="IPR041931">
    <property type="entry name" value="DNA_pol3_alpha_thumb_dom"/>
</dbReference>
<evidence type="ECO:0000256" key="1">
    <source>
        <dbReference type="ARBA" id="ARBA00004496"/>
    </source>
</evidence>
<dbReference type="SMART" id="SM00481">
    <property type="entry name" value="POLIIIAc"/>
    <property type="match status" value="1"/>
</dbReference>
<dbReference type="InterPro" id="IPR004805">
    <property type="entry name" value="DnaE2/DnaE/PolC"/>
</dbReference>
<dbReference type="GO" id="GO:0006260">
    <property type="term" value="P:DNA replication"/>
    <property type="evidence" value="ECO:0007669"/>
    <property type="project" value="UniProtKB-KW"/>
</dbReference>
<keyword evidence="5" id="KW-0548">Nucleotidyltransferase</keyword>
<evidence type="ECO:0000256" key="4">
    <source>
        <dbReference type="ARBA" id="ARBA00022679"/>
    </source>
</evidence>
<dbReference type="NCBIfam" id="NF004226">
    <property type="entry name" value="PRK05673.1"/>
    <property type="match status" value="1"/>
</dbReference>
<dbReference type="InterPro" id="IPR004365">
    <property type="entry name" value="NA-bd_OB_tRNA"/>
</dbReference>
<dbReference type="InterPro" id="IPR011708">
    <property type="entry name" value="DNA_pol3_alpha_NTPase_dom"/>
</dbReference>
<organism evidence="10 11">
    <name type="scientific">Candidatus Buchananbacteria bacterium CG10_big_fil_rev_8_21_14_0_10_33_19</name>
    <dbReference type="NCBI Taxonomy" id="1974525"/>
    <lineage>
        <taxon>Bacteria</taxon>
        <taxon>Candidatus Buchananiibacteriota</taxon>
    </lineage>
</organism>
<keyword evidence="6" id="KW-0235">DNA replication</keyword>
<dbReference type="CDD" id="cd12113">
    <property type="entry name" value="PHP_PolIIIA_DnaE3"/>
    <property type="match status" value="1"/>
</dbReference>
<dbReference type="Pfam" id="PF17657">
    <property type="entry name" value="DNA_pol3_finger"/>
    <property type="match status" value="1"/>
</dbReference>
<dbReference type="EMBL" id="PEZY01000012">
    <property type="protein sequence ID" value="PIS05793.1"/>
    <property type="molecule type" value="Genomic_DNA"/>
</dbReference>
<dbReference type="SUPFAM" id="SSF89550">
    <property type="entry name" value="PHP domain-like"/>
    <property type="match status" value="1"/>
</dbReference>
<gene>
    <name evidence="10" type="ORF">COT80_03425</name>
</gene>
<dbReference type="GO" id="GO:0003676">
    <property type="term" value="F:nucleic acid binding"/>
    <property type="evidence" value="ECO:0007669"/>
    <property type="project" value="InterPro"/>
</dbReference>
<dbReference type="NCBIfam" id="NF005298">
    <property type="entry name" value="PRK06826.1"/>
    <property type="match status" value="1"/>
</dbReference>
<protein>
    <recommendedName>
        <fullName evidence="3">DNA polymerase III subunit alpha</fullName>
        <ecNumber evidence="2">2.7.7.7</ecNumber>
    </recommendedName>
</protein>
<dbReference type="InterPro" id="IPR029460">
    <property type="entry name" value="DNAPol_HHH"/>
</dbReference>
<sequence length="1179" mass="132265">MSFVHLHTHSHYSMLDGLGKINDLVAKAVSFDMPALALTDHGVMYGAVEFYKAATKAGIKPIIGLEAYVARNGHQNKRSGIDVRPYHLILLAKNEEGYRNLVKLTTIANLKGFYYKPRIDWELLQKYSAGLICTTACLGGELANHIVNENIDLAKDMIDRYQKLFGSDSFYLEVQHNPSIRKQLIVNEKIYELSKETGAPIVATNDVHYLEKDDDQVQDILLCIQMKKVISDKDRMSMVGEDFSFLSPQEMKQNFADHPEAIENTLKIAKMCNFEMSLGHIVLPNFPLPEKKNEDEYLRDWCEIGLQKRFNGQFDNVVMERMDYELGIIAKTGYAGYFLIVADFINWAKDNGIVVGPGRGSAAGSLVSYLIGITNIDPIKYELVFERFLNPERISMPDIDTDFADSRRDDVLNYVAEKYGRDKVAQIITFGTMAARAAIRDVGRTMALPYNYCDRVAKLIPMFTKLNDAIETVPELKEVLNEEDGKKLLTAALRLEGVVRHASTHACGVVITPESLDNYSPRQFGSGGDTSIVVQYEGHSVEDLGLLKMDFLGLSNLTIIEQALEIINKIHGLKIDIEQIPLDDEKVFKLFQEGRTTGVFQLESSGMKRYLKQLLPTDLEDIIAMVALYRPGPMEYIPHYIDGKHGRKKPVYLHPKLQPILEKTYGVAVYQEQLLQIARDLAGFSYGEADILRKAVGKKIKALLDEQEVKIVSGMVKNGIDEQVAKNIWEFILPFAAYGFNRSHAACYAMIAYQTAYLKANYPAEYMAALLTSDQGNADRIAIEVEECRQLGIEVMSPDVNESFSTFTVVAESLKAGSPRIRFGLFAVKGLGENIVKVIINERRENGKFKNLEDFLTRIKNKDLNKRSLEAMVKAGVLDSLDERNRLLYNMDRILLFVKESNQNSLSGQDSLFDLTPQVSLSGLRLDNTSVLDKKQKLTWEKEYLGIYVSDHPMQELSAKLDGLVTKCSDLKIGDSKKYVKVAGVISIIKKIMTKKGDQMLFATIEDNTGNTEVLVFPRTLEENPHIWQTDSIVAILGKVSDKDDEVKVLCEKVAVLNTDNISEVFSQILVPPASGARGAGFWGRFKKGDGSKPVPVLTAPVSNIMNLVVNINEPIDYQVSKLLRELFFKHPGNHSVELLISRNSGLKQKVKTSFKVSSNDELVMNIENIVGQNSVVKN</sequence>
<comment type="caution">
    <text evidence="10">The sequence shown here is derived from an EMBL/GenBank/DDBJ whole genome shotgun (WGS) entry which is preliminary data.</text>
</comment>
<keyword evidence="4" id="KW-0808">Transferase</keyword>
<comment type="subcellular location">
    <subcellularLocation>
        <location evidence="1">Cytoplasm</location>
    </subcellularLocation>
</comment>
<dbReference type="EC" id="2.7.7.7" evidence="2"/>
<dbReference type="Gene3D" id="2.40.50.140">
    <property type="entry name" value="Nucleic acid-binding proteins"/>
    <property type="match status" value="1"/>
</dbReference>
<dbReference type="Gene3D" id="3.20.20.140">
    <property type="entry name" value="Metal-dependent hydrolases"/>
    <property type="match status" value="1"/>
</dbReference>
<dbReference type="CDD" id="cd04485">
    <property type="entry name" value="DnaE_OBF"/>
    <property type="match status" value="1"/>
</dbReference>
<dbReference type="PANTHER" id="PTHR32294:SF0">
    <property type="entry name" value="DNA POLYMERASE III SUBUNIT ALPHA"/>
    <property type="match status" value="1"/>
</dbReference>
<dbReference type="Pfam" id="PF14579">
    <property type="entry name" value="HHH_6"/>
    <property type="match status" value="1"/>
</dbReference>
<evidence type="ECO:0000313" key="11">
    <source>
        <dbReference type="Proteomes" id="UP000229056"/>
    </source>
</evidence>
<dbReference type="InterPro" id="IPR040982">
    <property type="entry name" value="DNA_pol3_finger"/>
</dbReference>
<dbReference type="InterPro" id="IPR012340">
    <property type="entry name" value="NA-bd_OB-fold"/>
</dbReference>
<evidence type="ECO:0000256" key="5">
    <source>
        <dbReference type="ARBA" id="ARBA00022695"/>
    </source>
</evidence>
<dbReference type="InterPro" id="IPR016195">
    <property type="entry name" value="Pol/histidinol_Pase-like"/>
</dbReference>
<comment type="catalytic activity">
    <reaction evidence="8">
        <text>DNA(n) + a 2'-deoxyribonucleoside 5'-triphosphate = DNA(n+1) + diphosphate</text>
        <dbReference type="Rhea" id="RHEA:22508"/>
        <dbReference type="Rhea" id="RHEA-COMP:17339"/>
        <dbReference type="Rhea" id="RHEA-COMP:17340"/>
        <dbReference type="ChEBI" id="CHEBI:33019"/>
        <dbReference type="ChEBI" id="CHEBI:61560"/>
        <dbReference type="ChEBI" id="CHEBI:173112"/>
        <dbReference type="EC" id="2.7.7.7"/>
    </reaction>
</comment>
<dbReference type="NCBIfam" id="TIGR00594">
    <property type="entry name" value="polc"/>
    <property type="match status" value="1"/>
</dbReference>
<evidence type="ECO:0000256" key="3">
    <source>
        <dbReference type="ARBA" id="ARBA00019114"/>
    </source>
</evidence>
<reference evidence="11" key="1">
    <citation type="submission" date="2017-09" db="EMBL/GenBank/DDBJ databases">
        <title>Depth-based differentiation of microbial function through sediment-hosted aquifers and enrichment of novel symbionts in the deep terrestrial subsurface.</title>
        <authorList>
            <person name="Probst A.J."/>
            <person name="Ladd B."/>
            <person name="Jarett J.K."/>
            <person name="Geller-Mcgrath D.E."/>
            <person name="Sieber C.M.K."/>
            <person name="Emerson J.B."/>
            <person name="Anantharaman K."/>
            <person name="Thomas B.C."/>
            <person name="Malmstrom R."/>
            <person name="Stieglmeier M."/>
            <person name="Klingl A."/>
            <person name="Woyke T."/>
            <person name="Ryan C.M."/>
            <person name="Banfield J.F."/>
        </authorList>
    </citation>
    <scope>NUCLEOTIDE SEQUENCE [LARGE SCALE GENOMIC DNA]</scope>
</reference>
<dbReference type="GO" id="GO:0005737">
    <property type="term" value="C:cytoplasm"/>
    <property type="evidence" value="ECO:0007669"/>
    <property type="project" value="UniProtKB-SubCell"/>
</dbReference>
<name>A0A2H0W347_9BACT</name>
<dbReference type="GO" id="GO:0003887">
    <property type="term" value="F:DNA-directed DNA polymerase activity"/>
    <property type="evidence" value="ECO:0007669"/>
    <property type="project" value="UniProtKB-KW"/>
</dbReference>
<dbReference type="Pfam" id="PF07733">
    <property type="entry name" value="DNA_pol3_alpha"/>
    <property type="match status" value="1"/>
</dbReference>
<evidence type="ECO:0000256" key="2">
    <source>
        <dbReference type="ARBA" id="ARBA00012417"/>
    </source>
</evidence>
<proteinExistence type="predicted"/>
<dbReference type="Pfam" id="PF02811">
    <property type="entry name" value="PHP"/>
    <property type="match status" value="1"/>
</dbReference>
<accession>A0A2H0W347</accession>
<dbReference type="GO" id="GO:0008408">
    <property type="term" value="F:3'-5' exonuclease activity"/>
    <property type="evidence" value="ECO:0007669"/>
    <property type="project" value="InterPro"/>
</dbReference>
<keyword evidence="7" id="KW-0239">DNA-directed DNA polymerase</keyword>
<evidence type="ECO:0000256" key="6">
    <source>
        <dbReference type="ARBA" id="ARBA00022705"/>
    </source>
</evidence>
<dbReference type="Pfam" id="PF01336">
    <property type="entry name" value="tRNA_anti-codon"/>
    <property type="match status" value="1"/>
</dbReference>
<dbReference type="Gene3D" id="1.10.150.870">
    <property type="match status" value="1"/>
</dbReference>
<evidence type="ECO:0000313" key="10">
    <source>
        <dbReference type="EMBL" id="PIS05793.1"/>
    </source>
</evidence>
<dbReference type="InterPro" id="IPR003141">
    <property type="entry name" value="Pol/His_phosphatase_N"/>
</dbReference>
<feature type="domain" description="Polymerase/histidinol phosphatase N-terminal" evidence="9">
    <location>
        <begin position="4"/>
        <end position="71"/>
    </location>
</feature>
<dbReference type="PANTHER" id="PTHR32294">
    <property type="entry name" value="DNA POLYMERASE III SUBUNIT ALPHA"/>
    <property type="match status" value="1"/>
</dbReference>
<dbReference type="AlphaFoldDB" id="A0A2H0W347"/>